<dbReference type="AlphaFoldDB" id="A0AB39UAG9"/>
<evidence type="ECO:0000313" key="6">
    <source>
        <dbReference type="EMBL" id="XDS45983.1"/>
    </source>
</evidence>
<gene>
    <name evidence="7" type="ORF">QN216_02950</name>
    <name evidence="6" type="ORF">QN217_07495</name>
</gene>
<dbReference type="InterPro" id="IPR003313">
    <property type="entry name" value="AraC-bd"/>
</dbReference>
<proteinExistence type="predicted"/>
<dbReference type="PANTHER" id="PTHR43280">
    <property type="entry name" value="ARAC-FAMILY TRANSCRIPTIONAL REGULATOR"/>
    <property type="match status" value="1"/>
</dbReference>
<evidence type="ECO:0000256" key="3">
    <source>
        <dbReference type="ARBA" id="ARBA00023163"/>
    </source>
</evidence>
<reference evidence="6" key="1">
    <citation type="submission" date="2023-07" db="EMBL/GenBank/DDBJ databases">
        <title>Bifidobacterium aquikefiriaerophilum sp. nov. and Bifidobacterium eccum sp. nov., isolated from water kefir.</title>
        <authorList>
            <person name="Breselge S."/>
            <person name="Bellassi P."/>
            <person name="Barcenilla C."/>
            <person name="Alvarez-Ordonez A."/>
            <person name="Morelli L."/>
            <person name="Cotter P.D."/>
        </authorList>
    </citation>
    <scope>NUCLEOTIDE SEQUENCE</scope>
    <source>
        <strain evidence="7">WK013_4_14</strain>
        <strain evidence="6">WK048_4_13</strain>
    </source>
</reference>
<evidence type="ECO:0000256" key="2">
    <source>
        <dbReference type="ARBA" id="ARBA00023125"/>
    </source>
</evidence>
<dbReference type="EMBL" id="CP129682">
    <property type="protein sequence ID" value="XDS49235.1"/>
    <property type="molecule type" value="Genomic_DNA"/>
</dbReference>
<dbReference type="Pfam" id="PF12833">
    <property type="entry name" value="HTH_18"/>
    <property type="match status" value="1"/>
</dbReference>
<keyword evidence="1" id="KW-0805">Transcription regulation</keyword>
<dbReference type="SUPFAM" id="SSF51215">
    <property type="entry name" value="Regulatory protein AraC"/>
    <property type="match status" value="1"/>
</dbReference>
<evidence type="ECO:0000259" key="5">
    <source>
        <dbReference type="PROSITE" id="PS01124"/>
    </source>
</evidence>
<feature type="compositionally biased region" description="Polar residues" evidence="4">
    <location>
        <begin position="1"/>
        <end position="10"/>
    </location>
</feature>
<protein>
    <submittedName>
        <fullName evidence="6">AraC family transcriptional regulator</fullName>
    </submittedName>
</protein>
<dbReference type="Pfam" id="PF02311">
    <property type="entry name" value="AraC_binding"/>
    <property type="match status" value="1"/>
</dbReference>
<feature type="region of interest" description="Disordered" evidence="4">
    <location>
        <begin position="1"/>
        <end position="40"/>
    </location>
</feature>
<evidence type="ECO:0000256" key="4">
    <source>
        <dbReference type="SAM" id="MobiDB-lite"/>
    </source>
</evidence>
<dbReference type="SMART" id="SM00342">
    <property type="entry name" value="HTH_ARAC"/>
    <property type="match status" value="1"/>
</dbReference>
<name>A0AB39UAG9_9BIFI</name>
<dbReference type="CDD" id="cd02208">
    <property type="entry name" value="cupin_RmlC-like"/>
    <property type="match status" value="1"/>
</dbReference>
<dbReference type="InterPro" id="IPR037923">
    <property type="entry name" value="HTH-like"/>
</dbReference>
<dbReference type="GO" id="GO:0003700">
    <property type="term" value="F:DNA-binding transcription factor activity"/>
    <property type="evidence" value="ECO:0007669"/>
    <property type="project" value="InterPro"/>
</dbReference>
<dbReference type="EMBL" id="CP129675">
    <property type="protein sequence ID" value="XDS45983.1"/>
    <property type="molecule type" value="Genomic_DNA"/>
</dbReference>
<dbReference type="PROSITE" id="PS01124">
    <property type="entry name" value="HTH_ARAC_FAMILY_2"/>
    <property type="match status" value="1"/>
</dbReference>
<dbReference type="InterPro" id="IPR014710">
    <property type="entry name" value="RmlC-like_jellyroll"/>
</dbReference>
<dbReference type="PANTHER" id="PTHR43280:SF2">
    <property type="entry name" value="HTH-TYPE TRANSCRIPTIONAL REGULATOR EXSA"/>
    <property type="match status" value="1"/>
</dbReference>
<dbReference type="InterPro" id="IPR009057">
    <property type="entry name" value="Homeodomain-like_sf"/>
</dbReference>
<feature type="region of interest" description="Disordered" evidence="4">
    <location>
        <begin position="338"/>
        <end position="357"/>
    </location>
</feature>
<dbReference type="GO" id="GO:0043565">
    <property type="term" value="F:sequence-specific DNA binding"/>
    <property type="evidence" value="ECO:0007669"/>
    <property type="project" value="InterPro"/>
</dbReference>
<accession>A0AB39UAG9</accession>
<keyword evidence="2" id="KW-0238">DNA-binding</keyword>
<sequence>MTRADMQNSTADEKDGDGRLSATRSRRPVRQTAVSSNAATATVPKVPAVIDSSSHGYFYDVDKVQHERIQYPLQYPAAVHLHEERPAQFIPLHWHRGMEIIHSFAGSLRVRIDGIDHQVNDGDTLIISPAALHSIHPNDAGTPQKVLSVTFDGSHLARICPGLQTGQYGIAASDEHSKEVKELSQICADVAETLVHLDDEANYLAMNHLLYLMLYLVYPRFIVSNEDNADNASINADSKIIKDILAYMDVHCSEDIKAETVARFFGYSRGHLCRLLKRYAGITFKPFLTELRLQGAIADLLETTHSCEQVAFDNGFPSIGALGSAMKKKYGMGPRQFRRSHGSGVFRSSHAVGSLGQ</sequence>
<dbReference type="Gene3D" id="1.10.10.60">
    <property type="entry name" value="Homeodomain-like"/>
    <property type="match status" value="2"/>
</dbReference>
<dbReference type="InterPro" id="IPR018060">
    <property type="entry name" value="HTH_AraC"/>
</dbReference>
<keyword evidence="3" id="KW-0804">Transcription</keyword>
<evidence type="ECO:0000256" key="1">
    <source>
        <dbReference type="ARBA" id="ARBA00023015"/>
    </source>
</evidence>
<dbReference type="Gene3D" id="2.60.120.10">
    <property type="entry name" value="Jelly Rolls"/>
    <property type="match status" value="1"/>
</dbReference>
<evidence type="ECO:0000313" key="7">
    <source>
        <dbReference type="EMBL" id="XDS49235.1"/>
    </source>
</evidence>
<dbReference type="RefSeq" id="WP_369342836.1">
    <property type="nucleotide sequence ID" value="NZ_CP129682.1"/>
</dbReference>
<organism evidence="6">
    <name type="scientific">Bifidobacterium fermentum</name>
    <dbReference type="NCBI Taxonomy" id="3059035"/>
    <lineage>
        <taxon>Bacteria</taxon>
        <taxon>Bacillati</taxon>
        <taxon>Actinomycetota</taxon>
        <taxon>Actinomycetes</taxon>
        <taxon>Bifidobacteriales</taxon>
        <taxon>Bifidobacteriaceae</taxon>
        <taxon>Bifidobacterium</taxon>
    </lineage>
</organism>
<feature type="domain" description="HTH araC/xylS-type" evidence="5">
    <location>
        <begin position="242"/>
        <end position="340"/>
    </location>
</feature>
<dbReference type="SUPFAM" id="SSF46689">
    <property type="entry name" value="Homeodomain-like"/>
    <property type="match status" value="2"/>
</dbReference>